<evidence type="ECO:0000256" key="4">
    <source>
        <dbReference type="ARBA" id="ARBA00022692"/>
    </source>
</evidence>
<gene>
    <name evidence="9" type="ORF">SAMN05444359_11185</name>
</gene>
<evidence type="ECO:0000313" key="9">
    <source>
        <dbReference type="EMBL" id="SEQ52911.1"/>
    </source>
</evidence>
<evidence type="ECO:0000256" key="5">
    <source>
        <dbReference type="ARBA" id="ARBA00022989"/>
    </source>
</evidence>
<dbReference type="PANTHER" id="PTHR30558:SF3">
    <property type="entry name" value="BIOPOLYMER TRANSPORT PROTEIN EXBD-RELATED"/>
    <property type="match status" value="1"/>
</dbReference>
<dbReference type="Pfam" id="PF02472">
    <property type="entry name" value="ExbD"/>
    <property type="match status" value="1"/>
</dbReference>
<dbReference type="RefSeq" id="WP_245748518.1">
    <property type="nucleotide sequence ID" value="NZ_FOFB01000011.1"/>
</dbReference>
<protein>
    <submittedName>
        <fullName evidence="9">Biopolymer transport protein ExbD</fullName>
    </submittedName>
</protein>
<dbReference type="InterPro" id="IPR003400">
    <property type="entry name" value="ExbD"/>
</dbReference>
<proteinExistence type="inferred from homology"/>
<keyword evidence="4 7" id="KW-0812">Transmembrane</keyword>
<evidence type="ECO:0000313" key="10">
    <source>
        <dbReference type="Proteomes" id="UP000199021"/>
    </source>
</evidence>
<comment type="subcellular location">
    <subcellularLocation>
        <location evidence="1">Cell membrane</location>
        <topology evidence="1">Single-pass membrane protein</topology>
    </subcellularLocation>
    <subcellularLocation>
        <location evidence="7">Cell membrane</location>
        <topology evidence="7">Single-pass type II membrane protein</topology>
    </subcellularLocation>
</comment>
<keyword evidence="7" id="KW-0813">Transport</keyword>
<keyword evidence="3" id="KW-1003">Cell membrane</keyword>
<evidence type="ECO:0000256" key="3">
    <source>
        <dbReference type="ARBA" id="ARBA00022475"/>
    </source>
</evidence>
<dbReference type="PANTHER" id="PTHR30558">
    <property type="entry name" value="EXBD MEMBRANE COMPONENT OF PMF-DRIVEN MACROMOLECULE IMPORT SYSTEM"/>
    <property type="match status" value="1"/>
</dbReference>
<evidence type="ECO:0000256" key="7">
    <source>
        <dbReference type="RuleBase" id="RU003879"/>
    </source>
</evidence>
<feature type="transmembrane region" description="Helical" evidence="8">
    <location>
        <begin position="59"/>
        <end position="79"/>
    </location>
</feature>
<comment type="similarity">
    <text evidence="2 7">Belongs to the ExbD/TolR family.</text>
</comment>
<evidence type="ECO:0000256" key="8">
    <source>
        <dbReference type="SAM" id="Phobius"/>
    </source>
</evidence>
<dbReference type="GO" id="GO:0005886">
    <property type="term" value="C:plasma membrane"/>
    <property type="evidence" value="ECO:0007669"/>
    <property type="project" value="UniProtKB-SubCell"/>
</dbReference>
<evidence type="ECO:0000256" key="1">
    <source>
        <dbReference type="ARBA" id="ARBA00004162"/>
    </source>
</evidence>
<sequence>MQLTARSCFVAQHRVSFASAYGGQLETQQYKRQNAPSPHLAVVTNPYIMSDKKTRRESPAVNAGSMADIAFLLLIFFLVTTTIQEDQGVLVRLPDWSNDPPPPQQTLDENVLTVLINTDDKLLIEEENAEIRDIPGLIREHVISPKRAPNEAVISLTHDRGTSYATYLQVYDALKAGYRSLWDDKSNERYGKIYAHLSQAEQKSIRNEIPMIISEAEPSDYEE</sequence>
<keyword evidence="5 8" id="KW-1133">Transmembrane helix</keyword>
<dbReference type="InParanoid" id="A0A1H9GS59"/>
<dbReference type="GO" id="GO:0022857">
    <property type="term" value="F:transmembrane transporter activity"/>
    <property type="evidence" value="ECO:0007669"/>
    <property type="project" value="InterPro"/>
</dbReference>
<keyword evidence="7" id="KW-0653">Protein transport</keyword>
<organism evidence="9 10">
    <name type="scientific">Neolewinella agarilytica</name>
    <dbReference type="NCBI Taxonomy" id="478744"/>
    <lineage>
        <taxon>Bacteria</taxon>
        <taxon>Pseudomonadati</taxon>
        <taxon>Bacteroidota</taxon>
        <taxon>Saprospiria</taxon>
        <taxon>Saprospirales</taxon>
        <taxon>Lewinellaceae</taxon>
        <taxon>Neolewinella</taxon>
    </lineage>
</organism>
<evidence type="ECO:0000256" key="6">
    <source>
        <dbReference type="ARBA" id="ARBA00023136"/>
    </source>
</evidence>
<dbReference type="GO" id="GO:0015031">
    <property type="term" value="P:protein transport"/>
    <property type="evidence" value="ECO:0007669"/>
    <property type="project" value="UniProtKB-KW"/>
</dbReference>
<dbReference type="STRING" id="478744.SAMN05444359_11185"/>
<evidence type="ECO:0000256" key="2">
    <source>
        <dbReference type="ARBA" id="ARBA00005811"/>
    </source>
</evidence>
<reference evidence="10" key="1">
    <citation type="submission" date="2016-10" db="EMBL/GenBank/DDBJ databases">
        <authorList>
            <person name="Varghese N."/>
            <person name="Submissions S."/>
        </authorList>
    </citation>
    <scope>NUCLEOTIDE SEQUENCE [LARGE SCALE GENOMIC DNA]</scope>
    <source>
        <strain evidence="10">DSM 24740</strain>
    </source>
</reference>
<dbReference type="EMBL" id="FOFB01000011">
    <property type="protein sequence ID" value="SEQ52911.1"/>
    <property type="molecule type" value="Genomic_DNA"/>
</dbReference>
<name>A0A1H9GS59_9BACT</name>
<dbReference type="AlphaFoldDB" id="A0A1H9GS59"/>
<keyword evidence="10" id="KW-1185">Reference proteome</keyword>
<dbReference type="Proteomes" id="UP000199021">
    <property type="component" value="Unassembled WGS sequence"/>
</dbReference>
<keyword evidence="6 8" id="KW-0472">Membrane</keyword>
<accession>A0A1H9GS59</accession>